<dbReference type="PANTHER" id="PTHR21467">
    <property type="entry name" value="PROTEIN PHOSPHATASE 4 REGULATORY SUBUNIT 4 PPP4R4"/>
    <property type="match status" value="1"/>
</dbReference>
<dbReference type="InterPro" id="IPR039918">
    <property type="entry name" value="PPP4R4"/>
</dbReference>
<dbReference type="Proteomes" id="UP000054359">
    <property type="component" value="Unassembled WGS sequence"/>
</dbReference>
<feature type="non-terminal residue" evidence="1">
    <location>
        <position position="85"/>
    </location>
</feature>
<dbReference type="InterPro" id="IPR016024">
    <property type="entry name" value="ARM-type_fold"/>
</dbReference>
<dbReference type="AlphaFoldDB" id="A0A087UVV1"/>
<proteinExistence type="predicted"/>
<dbReference type="SUPFAM" id="SSF48371">
    <property type="entry name" value="ARM repeat"/>
    <property type="match status" value="1"/>
</dbReference>
<evidence type="ECO:0000313" key="2">
    <source>
        <dbReference type="Proteomes" id="UP000054359"/>
    </source>
</evidence>
<dbReference type="OrthoDB" id="340346at2759"/>
<dbReference type="EMBL" id="KK121898">
    <property type="protein sequence ID" value="KFM81490.1"/>
    <property type="molecule type" value="Genomic_DNA"/>
</dbReference>
<organism evidence="1 2">
    <name type="scientific">Stegodyphus mimosarum</name>
    <name type="common">African social velvet spider</name>
    <dbReference type="NCBI Taxonomy" id="407821"/>
    <lineage>
        <taxon>Eukaryota</taxon>
        <taxon>Metazoa</taxon>
        <taxon>Ecdysozoa</taxon>
        <taxon>Arthropoda</taxon>
        <taxon>Chelicerata</taxon>
        <taxon>Arachnida</taxon>
        <taxon>Araneae</taxon>
        <taxon>Araneomorphae</taxon>
        <taxon>Entelegynae</taxon>
        <taxon>Eresoidea</taxon>
        <taxon>Eresidae</taxon>
        <taxon>Stegodyphus</taxon>
    </lineage>
</organism>
<gene>
    <name evidence="1" type="ORF">X975_18292</name>
</gene>
<dbReference type="GO" id="GO:0019888">
    <property type="term" value="F:protein phosphatase regulator activity"/>
    <property type="evidence" value="ECO:0007669"/>
    <property type="project" value="TreeGrafter"/>
</dbReference>
<dbReference type="GO" id="GO:0005829">
    <property type="term" value="C:cytosol"/>
    <property type="evidence" value="ECO:0007669"/>
    <property type="project" value="TreeGrafter"/>
</dbReference>
<evidence type="ECO:0000313" key="1">
    <source>
        <dbReference type="EMBL" id="KFM81490.1"/>
    </source>
</evidence>
<dbReference type="PANTHER" id="PTHR21467:SF0">
    <property type="entry name" value="SERINE_THREONINE-PROTEIN PHOSPHATASE 4 REGULATORY SUBUNIT 4"/>
    <property type="match status" value="1"/>
</dbReference>
<sequence length="85" mass="9523">MVLFSGPENFEKELYVTFKELCADPFANVRRTMACGFYEIARLLGSKAYILHPELVLLLQDDSVEVLKGLVPCLPESLKAVCCLL</sequence>
<dbReference type="GO" id="GO:0008287">
    <property type="term" value="C:protein serine/threonine phosphatase complex"/>
    <property type="evidence" value="ECO:0007669"/>
    <property type="project" value="TreeGrafter"/>
</dbReference>
<reference evidence="1 2" key="1">
    <citation type="submission" date="2013-11" db="EMBL/GenBank/DDBJ databases">
        <title>Genome sequencing of Stegodyphus mimosarum.</title>
        <authorList>
            <person name="Bechsgaard J."/>
        </authorList>
    </citation>
    <scope>NUCLEOTIDE SEQUENCE [LARGE SCALE GENOMIC DNA]</scope>
</reference>
<protein>
    <submittedName>
        <fullName evidence="1">Serine/threonine-protein phosphatase 4 regulatory subunit 4</fullName>
    </submittedName>
</protein>
<dbReference type="OMA" id="CADPFAN"/>
<dbReference type="InterPro" id="IPR011989">
    <property type="entry name" value="ARM-like"/>
</dbReference>
<dbReference type="Gene3D" id="1.25.10.10">
    <property type="entry name" value="Leucine-rich Repeat Variant"/>
    <property type="match status" value="1"/>
</dbReference>
<accession>A0A087UVV1</accession>
<dbReference type="STRING" id="407821.A0A087UVV1"/>
<name>A0A087UVV1_STEMI</name>
<keyword evidence="2" id="KW-1185">Reference proteome</keyword>